<keyword evidence="2 3" id="KW-0040">ANK repeat</keyword>
<evidence type="ECO:0000313" key="7">
    <source>
        <dbReference type="Proteomes" id="UP001152533"/>
    </source>
</evidence>
<gene>
    <name evidence="6" type="ORF">CGXH109_LOCUS60890</name>
</gene>
<dbReference type="PANTHER" id="PTHR24198">
    <property type="entry name" value="ANKYRIN REPEAT AND PROTEIN KINASE DOMAIN-CONTAINING PROTEIN"/>
    <property type="match status" value="1"/>
</dbReference>
<dbReference type="EMBL" id="CAMGZC010000385">
    <property type="protein sequence ID" value="CAI0647003.1"/>
    <property type="molecule type" value="Genomic_DNA"/>
</dbReference>
<dbReference type="InterPro" id="IPR002110">
    <property type="entry name" value="Ankyrin_rpt"/>
</dbReference>
<dbReference type="Pfam" id="PF12796">
    <property type="entry name" value="Ank_2"/>
    <property type="match status" value="2"/>
</dbReference>
<organism evidence="6 7">
    <name type="scientific">Colletotrichum noveboracense</name>
    <dbReference type="NCBI Taxonomy" id="2664923"/>
    <lineage>
        <taxon>Eukaryota</taxon>
        <taxon>Fungi</taxon>
        <taxon>Dikarya</taxon>
        <taxon>Ascomycota</taxon>
        <taxon>Pezizomycotina</taxon>
        <taxon>Sordariomycetes</taxon>
        <taxon>Hypocreomycetidae</taxon>
        <taxon>Glomerellales</taxon>
        <taxon>Glomerellaceae</taxon>
        <taxon>Colletotrichum</taxon>
        <taxon>Colletotrichum gloeosporioides species complex</taxon>
    </lineage>
</organism>
<dbReference type="PANTHER" id="PTHR24198:SF165">
    <property type="entry name" value="ANKYRIN REPEAT-CONTAINING PROTEIN-RELATED"/>
    <property type="match status" value="1"/>
</dbReference>
<dbReference type="InterPro" id="IPR036770">
    <property type="entry name" value="Ankyrin_rpt-contain_sf"/>
</dbReference>
<dbReference type="PROSITE" id="PS50297">
    <property type="entry name" value="ANK_REP_REGION"/>
    <property type="match status" value="5"/>
</dbReference>
<dbReference type="InterPro" id="IPR054471">
    <property type="entry name" value="GPIID_WHD"/>
</dbReference>
<evidence type="ECO:0008006" key="8">
    <source>
        <dbReference type="Google" id="ProtNLM"/>
    </source>
</evidence>
<evidence type="ECO:0000256" key="2">
    <source>
        <dbReference type="ARBA" id="ARBA00023043"/>
    </source>
</evidence>
<evidence type="ECO:0000259" key="5">
    <source>
        <dbReference type="Pfam" id="PF24883"/>
    </source>
</evidence>
<dbReference type="SMART" id="SM00248">
    <property type="entry name" value="ANK"/>
    <property type="match status" value="9"/>
</dbReference>
<feature type="repeat" description="ANK" evidence="3">
    <location>
        <begin position="533"/>
        <end position="565"/>
    </location>
</feature>
<name>A0A9W4RQY2_9PEZI</name>
<reference evidence="6" key="1">
    <citation type="submission" date="2022-08" db="EMBL/GenBank/DDBJ databases">
        <authorList>
            <person name="Giroux E."/>
            <person name="Giroux E."/>
        </authorList>
    </citation>
    <scope>NUCLEOTIDE SEQUENCE</scope>
    <source>
        <strain evidence="6">H1091258</strain>
    </source>
</reference>
<dbReference type="InterPro" id="IPR027417">
    <property type="entry name" value="P-loop_NTPase"/>
</dbReference>
<feature type="repeat" description="ANK" evidence="3">
    <location>
        <begin position="760"/>
        <end position="792"/>
    </location>
</feature>
<dbReference type="SUPFAM" id="SSF48403">
    <property type="entry name" value="Ankyrin repeat"/>
    <property type="match status" value="2"/>
</dbReference>
<accession>A0A9W4RQY2</accession>
<dbReference type="PRINTS" id="PR01415">
    <property type="entry name" value="ANKYRIN"/>
</dbReference>
<dbReference type="PROSITE" id="PS50088">
    <property type="entry name" value="ANK_REPEAT"/>
    <property type="match status" value="6"/>
</dbReference>
<dbReference type="Gene3D" id="3.40.50.300">
    <property type="entry name" value="P-loop containing nucleotide triphosphate hydrolases"/>
    <property type="match status" value="1"/>
</dbReference>
<dbReference type="Pfam" id="PF22939">
    <property type="entry name" value="WHD_GPIID"/>
    <property type="match status" value="1"/>
</dbReference>
<feature type="domain" description="Nephrocystin 3-like N-terminal" evidence="5">
    <location>
        <begin position="179"/>
        <end position="339"/>
    </location>
</feature>
<feature type="repeat" description="ANK" evidence="3">
    <location>
        <begin position="566"/>
        <end position="598"/>
    </location>
</feature>
<sequence>MGWDDTLGAVASIGSLLQMTCEITKLSYSYLSSVRNADHTRREYLREVNALVVVLLHLKQALGAENATILSGDGAEAQLRGLVSTCENELRTIQATLGVAALGVSRLLWPVKENDLRAQIDTFQRNRAMFDSFASSSILATTKATLKKVDPLVLSHERSQLLAALPKPTISKRTETCPGTGRWFLESETYDQWLKPEPPSAFLWCHGPPGIGKSGIAWLVVKDLKERQQKDQRLLLCYFFCDFIQQKSQTTLAVLQCMAYQLIAQGDNVVIETAKNVLSDFDAFQDAEALVRFIIKVAESNYNVACVLDAEDEIRSSELLTKHFNRFADIGCRILVTSRRQYGDAMPSASVLITSVVTESPTQDIRRLAQSRLWESHDSPLRDQMTPELIECVVRRSNGIFLIAHVLIGHLLEQTSVKAMRHILDTAKSGSINDVFESSLQRIDNQPPPHRALAHRVIGWIINSRRVLKTDEMLHAFATEEDMEEIDKESVTSQSLMLRVCAGLVVVDDTANVRLVHTSVFEFFEPHKGNLWDSWTPLHWAAANGHVEVAAALAEAGAYLNAKDSEGWTPLFWAAFGGHAPVVKILLKLGADPTIKSNRDLTALDWAIGRHEFDVVRLLLEFDQDADSDKSLAPKETAIAKSDLETIGKAIGLSYFRGPTHKVYLQDLLPSTRDMSWLERPSEVTVAINDAYGQFQPPVSESTWRVARKTGAIEVSSKQLFMKKPETWKSSLLQSAIISRNLPAARMLVEIGADVNAREQGLCPVYAAVRSQDTTFFDLLLSNGADVDFEHEGTSPLLQAVRSYDYVWGGEMASVDVVERLLQHGANVNQTQKRGGGLKDYAVFKFEGYTPLMHVAGAKSPELTKLLIAYGADVNARNAKGSTALILAAKDGNIDTIETLLSNGADIHSCNDNGNAVLHAATSGFRPTVELLTLLLDRGASKDLQCLNNSGHTPFRRLLDKHAYFGRNHEEDKGSLESHIALFSRFEPPDSRIVKEACQDGQTLIQAIKRNSESVLQALMAHGAVLPPANELLRLFYEETGNRGSKQIILLDKVASISSLANSHVTFLYLIFISTKFFGDHVNEDTDNTLDVTSPEALPLRKQRDRMRSYQEDGFLEILSTLYDLGFNPNSMLGETFVNAVARDDRPFSKIIGYIESLGGQTALEEDEGRMTRGAVFISAIAFASQHVPSAKIVTTLVEQHETKTGIKDRTL</sequence>
<feature type="repeat" description="ANK" evidence="3">
    <location>
        <begin position="792"/>
        <end position="833"/>
    </location>
</feature>
<evidence type="ECO:0000256" key="1">
    <source>
        <dbReference type="ARBA" id="ARBA00022737"/>
    </source>
</evidence>
<evidence type="ECO:0000256" key="3">
    <source>
        <dbReference type="PROSITE-ProRule" id="PRU00023"/>
    </source>
</evidence>
<protein>
    <recommendedName>
        <fullName evidence="8">NACHT domain-containing protein</fullName>
    </recommendedName>
</protein>
<keyword evidence="7" id="KW-1185">Reference proteome</keyword>
<dbReference type="Gene3D" id="1.25.40.20">
    <property type="entry name" value="Ankyrin repeat-containing domain"/>
    <property type="match status" value="3"/>
</dbReference>
<feature type="domain" description="GPI inositol-deacylase winged helix" evidence="4">
    <location>
        <begin position="451"/>
        <end position="524"/>
    </location>
</feature>
<evidence type="ECO:0000259" key="4">
    <source>
        <dbReference type="Pfam" id="PF22939"/>
    </source>
</evidence>
<comment type="caution">
    <text evidence="6">The sequence shown here is derived from an EMBL/GenBank/DDBJ whole genome shotgun (WGS) entry which is preliminary data.</text>
</comment>
<dbReference type="InterPro" id="IPR056884">
    <property type="entry name" value="NPHP3-like_N"/>
</dbReference>
<dbReference type="AlphaFoldDB" id="A0A9W4RQY2"/>
<proteinExistence type="predicted"/>
<dbReference type="SUPFAM" id="SSF52540">
    <property type="entry name" value="P-loop containing nucleoside triphosphate hydrolases"/>
    <property type="match status" value="1"/>
</dbReference>
<evidence type="ECO:0000313" key="6">
    <source>
        <dbReference type="EMBL" id="CAI0647003.1"/>
    </source>
</evidence>
<dbReference type="Pfam" id="PF24883">
    <property type="entry name" value="NPHP3_N"/>
    <property type="match status" value="1"/>
</dbReference>
<feature type="repeat" description="ANK" evidence="3">
    <location>
        <begin position="880"/>
        <end position="912"/>
    </location>
</feature>
<keyword evidence="1" id="KW-0677">Repeat</keyword>
<feature type="repeat" description="ANK" evidence="3">
    <location>
        <begin position="847"/>
        <end position="879"/>
    </location>
</feature>
<dbReference type="Proteomes" id="UP001152533">
    <property type="component" value="Unassembled WGS sequence"/>
</dbReference>